<dbReference type="AlphaFoldDB" id="A0A258CU84"/>
<dbReference type="InterPro" id="IPR009725">
    <property type="entry name" value="3_dmu_93_MTrfase"/>
</dbReference>
<dbReference type="Pfam" id="PF06983">
    <property type="entry name" value="3-dmu-9_3-mt"/>
    <property type="match status" value="1"/>
</dbReference>
<organism evidence="2 3">
    <name type="scientific">Caulobacter vibrioides</name>
    <name type="common">Caulobacter crescentus</name>
    <dbReference type="NCBI Taxonomy" id="155892"/>
    <lineage>
        <taxon>Bacteria</taxon>
        <taxon>Pseudomonadati</taxon>
        <taxon>Pseudomonadota</taxon>
        <taxon>Alphaproteobacteria</taxon>
        <taxon>Caulobacterales</taxon>
        <taxon>Caulobacteraceae</taxon>
        <taxon>Caulobacter</taxon>
    </lineage>
</organism>
<feature type="domain" description="PhnB-like" evidence="1">
    <location>
        <begin position="1"/>
        <end position="70"/>
    </location>
</feature>
<reference evidence="2 3" key="1">
    <citation type="submission" date="2017-03" db="EMBL/GenBank/DDBJ databases">
        <title>Lifting the veil on microbial sulfur biogeochemistry in mining wastewaters.</title>
        <authorList>
            <person name="Kantor R.S."/>
            <person name="Colenbrander Nelson T."/>
            <person name="Marshall S."/>
            <person name="Bennett D."/>
            <person name="Apte S."/>
            <person name="Camacho D."/>
            <person name="Thomas B.C."/>
            <person name="Warren L.A."/>
            <person name="Banfield J.F."/>
        </authorList>
    </citation>
    <scope>NUCLEOTIDE SEQUENCE [LARGE SCALE GENOMIC DNA]</scope>
    <source>
        <strain evidence="2">32-67-7</strain>
    </source>
</reference>
<proteinExistence type="predicted"/>
<dbReference type="InterPro" id="IPR028973">
    <property type="entry name" value="PhnB-like"/>
</dbReference>
<dbReference type="SUPFAM" id="SSF54593">
    <property type="entry name" value="Glyoxalase/Bleomycin resistance protein/Dihydroxybiphenyl dioxygenase"/>
    <property type="match status" value="1"/>
</dbReference>
<accession>A0A258CU84</accession>
<evidence type="ECO:0000313" key="2">
    <source>
        <dbReference type="EMBL" id="OYW99130.1"/>
    </source>
</evidence>
<protein>
    <recommendedName>
        <fullName evidence="1">PhnB-like domain-containing protein</fullName>
    </recommendedName>
</protein>
<dbReference type="PANTHER" id="PTHR33990:SF2">
    <property type="entry name" value="PHNB-LIKE DOMAIN-CONTAINING PROTEIN"/>
    <property type="match status" value="1"/>
</dbReference>
<comment type="caution">
    <text evidence="2">The sequence shown here is derived from an EMBL/GenBank/DDBJ whole genome shotgun (WGS) entry which is preliminary data.</text>
</comment>
<evidence type="ECO:0000259" key="1">
    <source>
        <dbReference type="Pfam" id="PF06983"/>
    </source>
</evidence>
<dbReference type="Gene3D" id="3.10.180.10">
    <property type="entry name" value="2,3-Dihydroxybiphenyl 1,2-Dioxygenase, domain 1"/>
    <property type="match status" value="1"/>
</dbReference>
<dbReference type="InterPro" id="IPR029068">
    <property type="entry name" value="Glyas_Bleomycin-R_OHBP_Dase"/>
</dbReference>
<name>A0A258CU84_CAUVI</name>
<sequence>MTVSFEIDGQAVTALNAGPMFKLSEAFSFVIDCDGQDEVDHYWNALTADGGQESQCGWLKDRFGLSWQVIPRQFTEMATSPDRAAAGRAFQAMMGMRKIDLAALRTAFEG</sequence>
<gene>
    <name evidence="2" type="ORF">B7Z12_18605</name>
</gene>
<dbReference type="PIRSF" id="PIRSF021700">
    <property type="entry name" value="3_dmu_93_MTrfase"/>
    <property type="match status" value="1"/>
</dbReference>
<dbReference type="PANTHER" id="PTHR33990">
    <property type="entry name" value="PROTEIN YJDN-RELATED"/>
    <property type="match status" value="1"/>
</dbReference>
<dbReference type="Proteomes" id="UP000215616">
    <property type="component" value="Unassembled WGS sequence"/>
</dbReference>
<evidence type="ECO:0000313" key="3">
    <source>
        <dbReference type="Proteomes" id="UP000215616"/>
    </source>
</evidence>
<dbReference type="EMBL" id="NCDQ01000429">
    <property type="protein sequence ID" value="OYW99130.1"/>
    <property type="molecule type" value="Genomic_DNA"/>
</dbReference>